<dbReference type="Proteomes" id="UP001597506">
    <property type="component" value="Unassembled WGS sequence"/>
</dbReference>
<dbReference type="EMBL" id="JBHUMF010000004">
    <property type="protein sequence ID" value="MFD2679565.1"/>
    <property type="molecule type" value="Genomic_DNA"/>
</dbReference>
<accession>A0ABW5RLM3</accession>
<sequence>MPLERNHLFHSELAAGAGNRKAKAAWSAREENRDFSQKVFFAFREKSSFSQRASRWSWTKLNNK</sequence>
<comment type="caution">
    <text evidence="1">The sequence shown here is derived from an EMBL/GenBank/DDBJ whole genome shotgun (WGS) entry which is preliminary data.</text>
</comment>
<name>A0ABW5RLM3_9BACI</name>
<evidence type="ECO:0000313" key="1">
    <source>
        <dbReference type="EMBL" id="MFD2679565.1"/>
    </source>
</evidence>
<organism evidence="1 2">
    <name type="scientific">Bacillus seohaeanensis</name>
    <dbReference type="NCBI Taxonomy" id="284580"/>
    <lineage>
        <taxon>Bacteria</taxon>
        <taxon>Bacillati</taxon>
        <taxon>Bacillota</taxon>
        <taxon>Bacilli</taxon>
        <taxon>Bacillales</taxon>
        <taxon>Bacillaceae</taxon>
        <taxon>Bacillus</taxon>
    </lineage>
</organism>
<proteinExistence type="predicted"/>
<protein>
    <submittedName>
        <fullName evidence="1">Uncharacterized protein</fullName>
    </submittedName>
</protein>
<dbReference type="RefSeq" id="WP_377932312.1">
    <property type="nucleotide sequence ID" value="NZ_JBHUMF010000004.1"/>
</dbReference>
<gene>
    <name evidence="1" type="ORF">ACFSUL_02250</name>
</gene>
<reference evidence="2" key="1">
    <citation type="journal article" date="2019" name="Int. J. Syst. Evol. Microbiol.">
        <title>The Global Catalogue of Microorganisms (GCM) 10K type strain sequencing project: providing services to taxonomists for standard genome sequencing and annotation.</title>
        <authorList>
            <consortium name="The Broad Institute Genomics Platform"/>
            <consortium name="The Broad Institute Genome Sequencing Center for Infectious Disease"/>
            <person name="Wu L."/>
            <person name="Ma J."/>
        </authorList>
    </citation>
    <scope>NUCLEOTIDE SEQUENCE [LARGE SCALE GENOMIC DNA]</scope>
    <source>
        <strain evidence="2">KCTC 3913</strain>
    </source>
</reference>
<evidence type="ECO:0000313" key="2">
    <source>
        <dbReference type="Proteomes" id="UP001597506"/>
    </source>
</evidence>
<keyword evidence="2" id="KW-1185">Reference proteome</keyword>